<dbReference type="Proteomes" id="UP000275267">
    <property type="component" value="Unassembled WGS sequence"/>
</dbReference>
<dbReference type="PROSITE" id="PS51257">
    <property type="entry name" value="PROKAR_LIPOPROTEIN"/>
    <property type="match status" value="1"/>
</dbReference>
<name>A0A3L6PVX1_PANMI</name>
<sequence length="282" mass="30764">MAGSTRGGKNHPPSSSSGSSCSPSSSEEASSLAPTEDQIDPFECCSANSCSCCIFYKQCWWRSTGAARISGGSSRASSASQLRDGMEDSSWGGVVNESLGNCRHGLHPCRLYTWDGKHTVRRYLGCNLENKSERCDYVQWIEEPWPTRAQEVILTLWDMVTQYMEMANRHMVVERELIAGGAVGFHFFALLLPGNDDIAGVPTSVDDGAKVARGGVMEVAAPLLIRLDRAMLALGALCIDEPTVFLLDVICVFCLDAGWGYTVHCCVHVFVEWIKEVVVVVV</sequence>
<dbReference type="PANTHER" id="PTHR35163:SF12">
    <property type="entry name" value="OS05G0134500 PROTEIN"/>
    <property type="match status" value="1"/>
</dbReference>
<evidence type="ECO:0000313" key="3">
    <source>
        <dbReference type="Proteomes" id="UP000275267"/>
    </source>
</evidence>
<evidence type="ECO:0000313" key="2">
    <source>
        <dbReference type="EMBL" id="RLM64679.1"/>
    </source>
</evidence>
<dbReference type="EMBL" id="PQIB02000015">
    <property type="protein sequence ID" value="RLM64679.1"/>
    <property type="molecule type" value="Genomic_DNA"/>
</dbReference>
<reference evidence="3" key="1">
    <citation type="journal article" date="2019" name="Nat. Commun.">
        <title>The genome of broomcorn millet.</title>
        <authorList>
            <person name="Zou C."/>
            <person name="Miki D."/>
            <person name="Li D."/>
            <person name="Tang Q."/>
            <person name="Xiao L."/>
            <person name="Rajput S."/>
            <person name="Deng P."/>
            <person name="Jia W."/>
            <person name="Huang R."/>
            <person name="Zhang M."/>
            <person name="Sun Y."/>
            <person name="Hu J."/>
            <person name="Fu X."/>
            <person name="Schnable P.S."/>
            <person name="Li F."/>
            <person name="Zhang H."/>
            <person name="Feng B."/>
            <person name="Zhu X."/>
            <person name="Liu R."/>
            <person name="Schnable J.C."/>
            <person name="Zhu J.-K."/>
            <person name="Zhang H."/>
        </authorList>
    </citation>
    <scope>NUCLEOTIDE SEQUENCE [LARGE SCALE GENOMIC DNA]</scope>
</reference>
<proteinExistence type="predicted"/>
<keyword evidence="3" id="KW-1185">Reference proteome</keyword>
<gene>
    <name evidence="2" type="ORF">C2845_PM16G02110</name>
</gene>
<accession>A0A3L6PVX1</accession>
<evidence type="ECO:0000256" key="1">
    <source>
        <dbReference type="SAM" id="MobiDB-lite"/>
    </source>
</evidence>
<dbReference type="PANTHER" id="PTHR35163">
    <property type="entry name" value="OS02G0467300 PROTEIN"/>
    <property type="match status" value="1"/>
</dbReference>
<protein>
    <submittedName>
        <fullName evidence="2">Uncharacterized protein</fullName>
    </submittedName>
</protein>
<comment type="caution">
    <text evidence="2">The sequence shown here is derived from an EMBL/GenBank/DDBJ whole genome shotgun (WGS) entry which is preliminary data.</text>
</comment>
<dbReference type="OrthoDB" id="696051at2759"/>
<organism evidence="2 3">
    <name type="scientific">Panicum miliaceum</name>
    <name type="common">Proso millet</name>
    <name type="synonym">Broomcorn millet</name>
    <dbReference type="NCBI Taxonomy" id="4540"/>
    <lineage>
        <taxon>Eukaryota</taxon>
        <taxon>Viridiplantae</taxon>
        <taxon>Streptophyta</taxon>
        <taxon>Embryophyta</taxon>
        <taxon>Tracheophyta</taxon>
        <taxon>Spermatophyta</taxon>
        <taxon>Magnoliopsida</taxon>
        <taxon>Liliopsida</taxon>
        <taxon>Poales</taxon>
        <taxon>Poaceae</taxon>
        <taxon>PACMAD clade</taxon>
        <taxon>Panicoideae</taxon>
        <taxon>Panicodae</taxon>
        <taxon>Paniceae</taxon>
        <taxon>Panicinae</taxon>
        <taxon>Panicum</taxon>
        <taxon>Panicum sect. Panicum</taxon>
    </lineage>
</organism>
<dbReference type="AlphaFoldDB" id="A0A3L6PVX1"/>
<feature type="compositionally biased region" description="Low complexity" evidence="1">
    <location>
        <begin position="12"/>
        <end position="31"/>
    </location>
</feature>
<feature type="region of interest" description="Disordered" evidence="1">
    <location>
        <begin position="1"/>
        <end position="32"/>
    </location>
</feature>